<dbReference type="HAMAP" id="MF_00097">
    <property type="entry name" value="TMP_synthase"/>
    <property type="match status" value="1"/>
</dbReference>
<feature type="binding site" evidence="9">
    <location>
        <position position="141"/>
    </location>
    <ligand>
        <name>4-amino-2-methyl-5-(diphosphooxymethyl)pyrimidine</name>
        <dbReference type="ChEBI" id="CHEBI:57841"/>
    </ligand>
</feature>
<dbReference type="GO" id="GO:0009229">
    <property type="term" value="P:thiamine diphosphate biosynthetic process"/>
    <property type="evidence" value="ECO:0007669"/>
    <property type="project" value="UniProtKB-UniRule"/>
</dbReference>
<dbReference type="PANTHER" id="PTHR20857:SF15">
    <property type="entry name" value="THIAMINE-PHOSPHATE SYNTHASE"/>
    <property type="match status" value="1"/>
</dbReference>
<dbReference type="NCBIfam" id="TIGR00693">
    <property type="entry name" value="thiE"/>
    <property type="match status" value="1"/>
</dbReference>
<feature type="binding site" evidence="9">
    <location>
        <position position="74"/>
    </location>
    <ligand>
        <name>4-amino-2-methyl-5-(diphosphooxymethyl)pyrimidine</name>
        <dbReference type="ChEBI" id="CHEBI:57841"/>
    </ligand>
</feature>
<keyword evidence="5 9" id="KW-0784">Thiamine biosynthesis</keyword>
<feature type="domain" description="Thiamine phosphate synthase/TenI" evidence="12">
    <location>
        <begin position="20"/>
        <end position="192"/>
    </location>
</feature>
<evidence type="ECO:0000313" key="13">
    <source>
        <dbReference type="EMBL" id="RZV37806.1"/>
    </source>
</evidence>
<dbReference type="Proteomes" id="UP000322454">
    <property type="component" value="Unassembled WGS sequence"/>
</dbReference>
<comment type="catalytic activity">
    <reaction evidence="6 9 10">
        <text>4-methyl-5-(2-phosphooxyethyl)-thiazole + 4-amino-2-methyl-5-(diphosphooxymethyl)pyrimidine + H(+) = thiamine phosphate + diphosphate</text>
        <dbReference type="Rhea" id="RHEA:22328"/>
        <dbReference type="ChEBI" id="CHEBI:15378"/>
        <dbReference type="ChEBI" id="CHEBI:33019"/>
        <dbReference type="ChEBI" id="CHEBI:37575"/>
        <dbReference type="ChEBI" id="CHEBI:57841"/>
        <dbReference type="ChEBI" id="CHEBI:58296"/>
        <dbReference type="EC" id="2.5.1.3"/>
    </reaction>
</comment>
<dbReference type="GO" id="GO:0004789">
    <property type="term" value="F:thiamine-phosphate diphosphorylase activity"/>
    <property type="evidence" value="ECO:0007669"/>
    <property type="project" value="UniProtKB-UniRule"/>
</dbReference>
<comment type="pathway">
    <text evidence="1 9 11">Cofactor biosynthesis; thiamine diphosphate biosynthesis; thiamine phosphate from 4-amino-2-methyl-5-diphosphomethylpyrimidine and 4-methyl-5-(2-phosphoethyl)-thiazole: step 1/1.</text>
</comment>
<evidence type="ECO:0000256" key="3">
    <source>
        <dbReference type="ARBA" id="ARBA00022723"/>
    </source>
</evidence>
<dbReference type="CDD" id="cd00564">
    <property type="entry name" value="TMP_TenI"/>
    <property type="match status" value="1"/>
</dbReference>
<gene>
    <name evidence="9 13" type="primary">thiE</name>
    <name evidence="13" type="ORF">EVJ48_08340</name>
</gene>
<evidence type="ECO:0000256" key="1">
    <source>
        <dbReference type="ARBA" id="ARBA00005165"/>
    </source>
</evidence>
<comment type="caution">
    <text evidence="9">Lacks conserved residue(s) required for the propagation of feature annotation.</text>
</comment>
<dbReference type="GO" id="GO:0009228">
    <property type="term" value="P:thiamine biosynthetic process"/>
    <property type="evidence" value="ECO:0007669"/>
    <property type="project" value="UniProtKB-KW"/>
</dbReference>
<comment type="catalytic activity">
    <reaction evidence="8 9 10">
        <text>2-[(2R,5Z)-2-carboxy-4-methylthiazol-5(2H)-ylidene]ethyl phosphate + 4-amino-2-methyl-5-(diphosphooxymethyl)pyrimidine + 2 H(+) = thiamine phosphate + CO2 + diphosphate</text>
        <dbReference type="Rhea" id="RHEA:47844"/>
        <dbReference type="ChEBI" id="CHEBI:15378"/>
        <dbReference type="ChEBI" id="CHEBI:16526"/>
        <dbReference type="ChEBI" id="CHEBI:33019"/>
        <dbReference type="ChEBI" id="CHEBI:37575"/>
        <dbReference type="ChEBI" id="CHEBI:57841"/>
        <dbReference type="ChEBI" id="CHEBI:62899"/>
        <dbReference type="EC" id="2.5.1.3"/>
    </reaction>
</comment>
<name>A0A520X9H7_9DELT</name>
<feature type="binding site" evidence="9">
    <location>
        <position position="112"/>
    </location>
    <ligand>
        <name>4-amino-2-methyl-5-(diphosphooxymethyl)pyrimidine</name>
        <dbReference type="ChEBI" id="CHEBI:57841"/>
    </ligand>
</feature>
<evidence type="ECO:0000256" key="11">
    <source>
        <dbReference type="RuleBase" id="RU004253"/>
    </source>
</evidence>
<comment type="similarity">
    <text evidence="9 10">Belongs to the thiamine-phosphate synthase family.</text>
</comment>
<comment type="catalytic activity">
    <reaction evidence="7 9 10">
        <text>2-(2-carboxy-4-methylthiazol-5-yl)ethyl phosphate + 4-amino-2-methyl-5-(diphosphooxymethyl)pyrimidine + 2 H(+) = thiamine phosphate + CO2 + diphosphate</text>
        <dbReference type="Rhea" id="RHEA:47848"/>
        <dbReference type="ChEBI" id="CHEBI:15378"/>
        <dbReference type="ChEBI" id="CHEBI:16526"/>
        <dbReference type="ChEBI" id="CHEBI:33019"/>
        <dbReference type="ChEBI" id="CHEBI:37575"/>
        <dbReference type="ChEBI" id="CHEBI:57841"/>
        <dbReference type="ChEBI" id="CHEBI:62890"/>
        <dbReference type="EC" id="2.5.1.3"/>
    </reaction>
</comment>
<accession>A0A520X9H7</accession>
<dbReference type="Gene3D" id="3.20.20.70">
    <property type="entry name" value="Aldolase class I"/>
    <property type="match status" value="1"/>
</dbReference>
<evidence type="ECO:0000256" key="5">
    <source>
        <dbReference type="ARBA" id="ARBA00022977"/>
    </source>
</evidence>
<dbReference type="InterPro" id="IPR034291">
    <property type="entry name" value="TMP_synthase"/>
</dbReference>
<protein>
    <recommendedName>
        <fullName evidence="9">Thiamine-phosphate synthase</fullName>
        <shortName evidence="9">TP synthase</shortName>
        <shortName evidence="9">TPS</shortName>
        <ecNumber evidence="9">2.5.1.3</ecNumber>
    </recommendedName>
    <alternativeName>
        <fullName evidence="9">Thiamine-phosphate pyrophosphorylase</fullName>
        <shortName evidence="9">TMP pyrophosphorylase</shortName>
        <shortName evidence="9">TMP-PPase</shortName>
    </alternativeName>
</protein>
<comment type="function">
    <text evidence="9">Condenses 4-methyl-5-(beta-hydroxyethyl)thiazole monophosphate (THZ-P) and 2-methyl-4-amino-5-hydroxymethyl pyrimidine pyrophosphate (HMP-PP) to form thiamine monophosphate (TMP).</text>
</comment>
<comment type="cofactor">
    <cofactor evidence="9">
        <name>Mg(2+)</name>
        <dbReference type="ChEBI" id="CHEBI:18420"/>
    </cofactor>
    <text evidence="9">Binds 1 Mg(2+) ion per subunit.</text>
</comment>
<dbReference type="EMBL" id="SHMQ01000030">
    <property type="protein sequence ID" value="RZV37806.1"/>
    <property type="molecule type" value="Genomic_DNA"/>
</dbReference>
<evidence type="ECO:0000313" key="14">
    <source>
        <dbReference type="Proteomes" id="UP000322454"/>
    </source>
</evidence>
<evidence type="ECO:0000256" key="10">
    <source>
        <dbReference type="RuleBase" id="RU003826"/>
    </source>
</evidence>
<feature type="binding site" evidence="9">
    <location>
        <position position="94"/>
    </location>
    <ligand>
        <name>Mg(2+)</name>
        <dbReference type="ChEBI" id="CHEBI:18420"/>
    </ligand>
</feature>
<keyword evidence="2 9" id="KW-0808">Transferase</keyword>
<dbReference type="InterPro" id="IPR036206">
    <property type="entry name" value="ThiamineP_synth_sf"/>
</dbReference>
<evidence type="ECO:0000256" key="7">
    <source>
        <dbReference type="ARBA" id="ARBA00047851"/>
    </source>
</evidence>
<reference evidence="13 14" key="1">
    <citation type="submission" date="2019-01" db="EMBL/GenBank/DDBJ databases">
        <title>Insights into ecological role of a new deltaproteobacterial order Candidatus Sinidesulfobacterales (Sva0485) by metagenomics and metatranscriptomics.</title>
        <authorList>
            <person name="Tan S."/>
            <person name="Liu J."/>
            <person name="Fang Y."/>
            <person name="Hedlund B."/>
            <person name="Lian Z.-H."/>
            <person name="Huang L.-Y."/>
            <person name="Li J.-T."/>
            <person name="Huang L.-N."/>
            <person name="Li W.-J."/>
            <person name="Jiang H.-C."/>
            <person name="Dong H.-L."/>
            <person name="Shu W.-S."/>
        </authorList>
    </citation>
    <scope>NUCLEOTIDE SEQUENCE [LARGE SCALE GENOMIC DNA]</scope>
    <source>
        <strain evidence="13">AP4</strain>
    </source>
</reference>
<dbReference type="GO" id="GO:0005737">
    <property type="term" value="C:cytoplasm"/>
    <property type="evidence" value="ECO:0007669"/>
    <property type="project" value="TreeGrafter"/>
</dbReference>
<keyword evidence="3 9" id="KW-0479">Metal-binding</keyword>
<proteinExistence type="inferred from homology"/>
<dbReference type="PANTHER" id="PTHR20857">
    <property type="entry name" value="THIAMINE-PHOSPHATE PYROPHOSPHORYLASE"/>
    <property type="match status" value="1"/>
</dbReference>
<dbReference type="UniPathway" id="UPA00060">
    <property type="reaction ID" value="UER00141"/>
</dbReference>
<evidence type="ECO:0000256" key="4">
    <source>
        <dbReference type="ARBA" id="ARBA00022842"/>
    </source>
</evidence>
<comment type="caution">
    <text evidence="13">The sequence shown here is derived from an EMBL/GenBank/DDBJ whole genome shotgun (WGS) entry which is preliminary data.</text>
</comment>
<evidence type="ECO:0000256" key="9">
    <source>
        <dbReference type="HAMAP-Rule" id="MF_00097"/>
    </source>
</evidence>
<evidence type="ECO:0000256" key="2">
    <source>
        <dbReference type="ARBA" id="ARBA00022679"/>
    </source>
</evidence>
<feature type="binding site" evidence="9">
    <location>
        <position position="169"/>
    </location>
    <ligand>
        <name>2-[(2R,5Z)-2-carboxy-4-methylthiazol-5(2H)-ylidene]ethyl phosphate</name>
        <dbReference type="ChEBI" id="CHEBI:62899"/>
    </ligand>
</feature>
<evidence type="ECO:0000256" key="8">
    <source>
        <dbReference type="ARBA" id="ARBA00047883"/>
    </source>
</evidence>
<feature type="binding site" evidence="9">
    <location>
        <begin position="38"/>
        <end position="42"/>
    </location>
    <ligand>
        <name>4-amino-2-methyl-5-(diphosphooxymethyl)pyrimidine</name>
        <dbReference type="ChEBI" id="CHEBI:57841"/>
    </ligand>
</feature>
<sequence length="215" mass="23183">MKTINFQIITKDFDFEERFEYLSEIAAAAVGSSAGVLQLRNKNISSRSLYDCAVFLKKKLDNLNNRGKTLFIINDRPDIAHIVGADGVHVGQDDFPADKIKKFFPNLIVGVSAENVKQAEAAEKDGADYIGAGPLYKTYSKKDAGDAMAKETFNSICSSVDIPVIAIGGITEDKIEELAELGAGGVAVIGAVSNADDPLAAAIKFRNHIDKFIKL</sequence>
<feature type="binding site" evidence="9">
    <location>
        <begin position="138"/>
        <end position="140"/>
    </location>
    <ligand>
        <name>2-[(2R,5Z)-2-carboxy-4-methylthiazol-5(2H)-ylidene]ethyl phosphate</name>
        <dbReference type="ChEBI" id="CHEBI:62899"/>
    </ligand>
</feature>
<evidence type="ECO:0000259" key="12">
    <source>
        <dbReference type="Pfam" id="PF02581"/>
    </source>
</evidence>
<dbReference type="AlphaFoldDB" id="A0A520X9H7"/>
<evidence type="ECO:0000256" key="6">
    <source>
        <dbReference type="ARBA" id="ARBA00047334"/>
    </source>
</evidence>
<dbReference type="InterPro" id="IPR022998">
    <property type="entry name" value="ThiamineP_synth_TenI"/>
</dbReference>
<keyword evidence="4 9" id="KW-0460">Magnesium</keyword>
<dbReference type="EC" id="2.5.1.3" evidence="9"/>
<feature type="binding site" evidence="9">
    <location>
        <position position="75"/>
    </location>
    <ligand>
        <name>Mg(2+)</name>
        <dbReference type="ChEBI" id="CHEBI:18420"/>
    </ligand>
</feature>
<dbReference type="SUPFAM" id="SSF51391">
    <property type="entry name" value="Thiamin phosphate synthase"/>
    <property type="match status" value="1"/>
</dbReference>
<dbReference type="GO" id="GO:0000287">
    <property type="term" value="F:magnesium ion binding"/>
    <property type="evidence" value="ECO:0007669"/>
    <property type="project" value="UniProtKB-UniRule"/>
</dbReference>
<dbReference type="Pfam" id="PF02581">
    <property type="entry name" value="TMP-TENI"/>
    <property type="match status" value="1"/>
</dbReference>
<dbReference type="InterPro" id="IPR013785">
    <property type="entry name" value="Aldolase_TIM"/>
</dbReference>
<organism evidence="13 14">
    <name type="scientific">Candidatus Acidulodesulfobacterium acidiphilum</name>
    <dbReference type="NCBI Taxonomy" id="2597224"/>
    <lineage>
        <taxon>Bacteria</taxon>
        <taxon>Deltaproteobacteria</taxon>
        <taxon>Candidatus Acidulodesulfobacterales</taxon>
        <taxon>Candidatus Acidulodesulfobacterium</taxon>
    </lineage>
</organism>